<dbReference type="InterPro" id="IPR011009">
    <property type="entry name" value="Kinase-like_dom_sf"/>
</dbReference>
<keyword evidence="2" id="KW-1185">Reference proteome</keyword>
<comment type="caution">
    <text evidence="1">The sequence shown here is derived from an EMBL/GenBank/DDBJ whole genome shotgun (WGS) entry which is preliminary data.</text>
</comment>
<evidence type="ECO:0000313" key="1">
    <source>
        <dbReference type="EMBL" id="GID12236.1"/>
    </source>
</evidence>
<evidence type="ECO:0000313" key="2">
    <source>
        <dbReference type="Proteomes" id="UP000612808"/>
    </source>
</evidence>
<proteinExistence type="predicted"/>
<reference evidence="1" key="1">
    <citation type="submission" date="2021-01" db="EMBL/GenBank/DDBJ databases">
        <title>Whole genome shotgun sequence of Actinocatenispora rupis NBRC 107355.</title>
        <authorList>
            <person name="Komaki H."/>
            <person name="Tamura T."/>
        </authorList>
    </citation>
    <scope>NUCLEOTIDE SEQUENCE</scope>
    <source>
        <strain evidence="1">NBRC 107355</strain>
    </source>
</reference>
<dbReference type="EMBL" id="BOMB01000017">
    <property type="protein sequence ID" value="GID12236.1"/>
    <property type="molecule type" value="Genomic_DNA"/>
</dbReference>
<dbReference type="AlphaFoldDB" id="A0A8J3IY76"/>
<dbReference type="Proteomes" id="UP000612808">
    <property type="component" value="Unassembled WGS sequence"/>
</dbReference>
<sequence>MARVDDAETWIRRYVEPVGPIETTHVRPWSTVRRVPLADGVAWFKACAPVQGFEPRLSAHLYRRWPDRVAEVLAHDEDRAWLLLADAGDPVGTTGNPPEAWLAALPRYAELQRGETGYADEHVAHGVPALPVAQLPDRFADLVARDLPVDRAEHDRLAAFAPGYARMCAELAADRRLGPTVQHDDLHMTNLYGRARVLDWGDASVSHPFFSLVVTFRFLEERTGLPLDDPWYARLRDAYLEPWGGDFRDTFELALRVGAVAHAIAWTRQRDFLPPAELPGFDEGFAHILRRALRVVPGH</sequence>
<protein>
    <submittedName>
        <fullName evidence="1">Phosphotransferase</fullName>
    </submittedName>
</protein>
<accession>A0A8J3IY76</accession>
<name>A0A8J3IY76_9ACTN</name>
<organism evidence="1 2">
    <name type="scientific">Actinocatenispora rupis</name>
    <dbReference type="NCBI Taxonomy" id="519421"/>
    <lineage>
        <taxon>Bacteria</taxon>
        <taxon>Bacillati</taxon>
        <taxon>Actinomycetota</taxon>
        <taxon>Actinomycetes</taxon>
        <taxon>Micromonosporales</taxon>
        <taxon>Micromonosporaceae</taxon>
        <taxon>Actinocatenispora</taxon>
    </lineage>
</organism>
<gene>
    <name evidence="1" type="ORF">Aru02nite_31250</name>
</gene>
<dbReference type="SUPFAM" id="SSF56112">
    <property type="entry name" value="Protein kinase-like (PK-like)"/>
    <property type="match status" value="1"/>
</dbReference>